<feature type="region of interest" description="Disordered" evidence="1">
    <location>
        <begin position="148"/>
        <end position="195"/>
    </location>
</feature>
<feature type="compositionally biased region" description="Basic and acidic residues" evidence="1">
    <location>
        <begin position="154"/>
        <end position="195"/>
    </location>
</feature>
<feature type="region of interest" description="Disordered" evidence="1">
    <location>
        <begin position="1"/>
        <end position="25"/>
    </location>
</feature>
<evidence type="ECO:0000256" key="1">
    <source>
        <dbReference type="SAM" id="MobiDB-lite"/>
    </source>
</evidence>
<dbReference type="Proteomes" id="UP000507222">
    <property type="component" value="Unassembled WGS sequence"/>
</dbReference>
<proteinExistence type="predicted"/>
<reference evidence="2 3" key="1">
    <citation type="submission" date="2020-05" db="EMBL/GenBank/DDBJ databases">
        <authorList>
            <person name="Campoy J."/>
            <person name="Schneeberger K."/>
            <person name="Spophaly S."/>
        </authorList>
    </citation>
    <scope>NUCLEOTIDE SEQUENCE [LARGE SCALE GENOMIC DNA]</scope>
    <source>
        <strain evidence="2">PruArmRojPasFocal</strain>
    </source>
</reference>
<protein>
    <submittedName>
        <fullName evidence="2">Uncharacterized protein</fullName>
    </submittedName>
</protein>
<accession>A0A6J5VCF7</accession>
<sequence length="258" mass="29973">MSQESSHNEPVTPAAPINGKKKSNRLTNIETYLKEMKKDINELRDQNKEVGGGAEKTYTGRQRRLEEWRQEHGDSQQGGPQRRGKLQREGQNDEEGEIRPRSPNGTDRLKLQTFEPSLRGSFSGFSRMPTKSQSEYLDLGDLLEAKKAQYVRPHNRDREVDRDREVNHGRDREVDCDREVDQSEVRPNRDEQAGESRILEAMKRMQDEMDRKVELRLTALERERGPGPLDLVTTTDTLPFTKDILEFKLPKDFKQPRM</sequence>
<feature type="region of interest" description="Disordered" evidence="1">
    <location>
        <begin position="39"/>
        <end position="131"/>
    </location>
</feature>
<dbReference type="EMBL" id="CAEKDK010000007">
    <property type="protein sequence ID" value="CAB4285921.1"/>
    <property type="molecule type" value="Genomic_DNA"/>
</dbReference>
<dbReference type="AlphaFoldDB" id="A0A6J5VCF7"/>
<feature type="compositionally biased region" description="Basic and acidic residues" evidence="1">
    <location>
        <begin position="63"/>
        <end position="74"/>
    </location>
</feature>
<feature type="compositionally biased region" description="Basic and acidic residues" evidence="1">
    <location>
        <begin position="39"/>
        <end position="48"/>
    </location>
</feature>
<evidence type="ECO:0000313" key="3">
    <source>
        <dbReference type="Proteomes" id="UP000507222"/>
    </source>
</evidence>
<gene>
    <name evidence="2" type="ORF">CURHAP_LOCUS42039</name>
</gene>
<evidence type="ECO:0000313" key="2">
    <source>
        <dbReference type="EMBL" id="CAB4285921.1"/>
    </source>
</evidence>
<organism evidence="2 3">
    <name type="scientific">Prunus armeniaca</name>
    <name type="common">Apricot</name>
    <name type="synonym">Armeniaca vulgaris</name>
    <dbReference type="NCBI Taxonomy" id="36596"/>
    <lineage>
        <taxon>Eukaryota</taxon>
        <taxon>Viridiplantae</taxon>
        <taxon>Streptophyta</taxon>
        <taxon>Embryophyta</taxon>
        <taxon>Tracheophyta</taxon>
        <taxon>Spermatophyta</taxon>
        <taxon>Magnoliopsida</taxon>
        <taxon>eudicotyledons</taxon>
        <taxon>Gunneridae</taxon>
        <taxon>Pentapetalae</taxon>
        <taxon>rosids</taxon>
        <taxon>fabids</taxon>
        <taxon>Rosales</taxon>
        <taxon>Rosaceae</taxon>
        <taxon>Amygdaloideae</taxon>
        <taxon>Amygdaleae</taxon>
        <taxon>Prunus</taxon>
    </lineage>
</organism>
<name>A0A6J5VCF7_PRUAR</name>